<dbReference type="GO" id="GO:0006032">
    <property type="term" value="P:chitin catabolic process"/>
    <property type="evidence" value="ECO:0007669"/>
    <property type="project" value="InterPro"/>
</dbReference>
<dbReference type="InterPro" id="IPR023346">
    <property type="entry name" value="Lysozyme-like_dom_sf"/>
</dbReference>
<dbReference type="SUPFAM" id="SSF55166">
    <property type="entry name" value="Hedgehog/DD-peptidase"/>
    <property type="match status" value="1"/>
</dbReference>
<evidence type="ECO:0000259" key="2">
    <source>
        <dbReference type="Pfam" id="PF08291"/>
    </source>
</evidence>
<dbReference type="Gene3D" id="3.30.1380.10">
    <property type="match status" value="1"/>
</dbReference>
<evidence type="ECO:0000313" key="3">
    <source>
        <dbReference type="EMBL" id="ACB53271.1"/>
    </source>
</evidence>
<dbReference type="Pfam" id="PF00182">
    <property type="entry name" value="Glyco_hydro_19"/>
    <property type="match status" value="1"/>
</dbReference>
<dbReference type="GO" id="GO:0016998">
    <property type="term" value="P:cell wall macromolecule catabolic process"/>
    <property type="evidence" value="ECO:0007669"/>
    <property type="project" value="InterPro"/>
</dbReference>
<dbReference type="eggNOG" id="COG3772">
    <property type="taxonomic scope" value="Bacteria"/>
</dbReference>
<dbReference type="Gene3D" id="1.10.530.10">
    <property type="match status" value="1"/>
</dbReference>
<dbReference type="eggNOG" id="COG3108">
    <property type="taxonomic scope" value="Bacteria"/>
</dbReference>
<evidence type="ECO:0000259" key="1">
    <source>
        <dbReference type="Pfam" id="PF00182"/>
    </source>
</evidence>
<dbReference type="InterPro" id="IPR009045">
    <property type="entry name" value="Zn_M74/Hedgehog-like"/>
</dbReference>
<dbReference type="KEGG" id="cyt:cce_3923"/>
<accession>B1WPV6</accession>
<dbReference type="InterPro" id="IPR052354">
    <property type="entry name" value="Cell_Wall_Dynamics_Protein"/>
</dbReference>
<evidence type="ECO:0008006" key="5">
    <source>
        <dbReference type="Google" id="ProtNLM"/>
    </source>
</evidence>
<organism evidence="3 4">
    <name type="scientific">Crocosphaera subtropica (strain ATCC 51142 / BH68)</name>
    <name type="common">Cyanothece sp. (strain ATCC 51142)</name>
    <dbReference type="NCBI Taxonomy" id="43989"/>
    <lineage>
        <taxon>Bacteria</taxon>
        <taxon>Bacillati</taxon>
        <taxon>Cyanobacteriota</taxon>
        <taxon>Cyanophyceae</taxon>
        <taxon>Oscillatoriophycideae</taxon>
        <taxon>Chroococcales</taxon>
        <taxon>Aphanothecaceae</taxon>
        <taxon>Crocosphaera</taxon>
        <taxon>Crocosphaera subtropica</taxon>
    </lineage>
</organism>
<dbReference type="PANTHER" id="PTHR34408:SF1">
    <property type="entry name" value="GLYCOSYL HYDROLASE FAMILY 19 DOMAIN-CONTAINING PROTEIN HI_1415"/>
    <property type="match status" value="1"/>
</dbReference>
<dbReference type="HOGENOM" id="CLU_679197_0_0_3"/>
<dbReference type="PANTHER" id="PTHR34408">
    <property type="entry name" value="FAMILY PROTEIN, PUTATIVE-RELATED"/>
    <property type="match status" value="1"/>
</dbReference>
<protein>
    <recommendedName>
        <fullName evidence="5">Peptidase M15A C-terminal domain-containing protein</fullName>
    </recommendedName>
</protein>
<keyword evidence="4" id="KW-1185">Reference proteome</keyword>
<proteinExistence type="predicted"/>
<feature type="domain" description="Glycoside hydrolase family 19 catalytic" evidence="1">
    <location>
        <begin position="137"/>
        <end position="218"/>
    </location>
</feature>
<dbReference type="CAZy" id="GH19">
    <property type="family name" value="Glycoside Hydrolase Family 19"/>
</dbReference>
<dbReference type="Proteomes" id="UP000001203">
    <property type="component" value="Chromosome circular"/>
</dbReference>
<dbReference type="InterPro" id="IPR000726">
    <property type="entry name" value="Glyco_hydro_19_cat"/>
</dbReference>
<dbReference type="OrthoDB" id="1242806at2"/>
<gene>
    <name evidence="3" type="ordered locus">cce_3923</name>
</gene>
<dbReference type="eggNOG" id="COG3179">
    <property type="taxonomic scope" value="Bacteria"/>
</dbReference>
<dbReference type="STRING" id="43989.cce_3923"/>
<dbReference type="GO" id="GO:0004568">
    <property type="term" value="F:chitinase activity"/>
    <property type="evidence" value="ECO:0007669"/>
    <property type="project" value="InterPro"/>
</dbReference>
<dbReference type="Pfam" id="PF08291">
    <property type="entry name" value="Peptidase_M15_3"/>
    <property type="match status" value="1"/>
</dbReference>
<dbReference type="EMBL" id="CP000806">
    <property type="protein sequence ID" value="ACB53271.1"/>
    <property type="molecule type" value="Genomic_DNA"/>
</dbReference>
<dbReference type="InterPro" id="IPR013230">
    <property type="entry name" value="Peptidase_M15A_C"/>
</dbReference>
<dbReference type="AlphaFoldDB" id="B1WPV6"/>
<sequence>MNTIKATTQTFLKKVVTQASQLSDNQKVQVPQGKTYQIINYAEAEQGHYQVELNYGAGTWYLWSGHWQLPWEDNQEEAEITKTDFFSPENLKAIMPNATSADIATYVNPLNKVLSDFDLATTTRACAFIAQIAHESGSLRYKEEIASGAAYEGRRDLGNTQPGDGKRFKGRGLIQLTGRANYRQCGQALNLPLEQNPELVVKDPYTNAAVAGWYWQSRNINAAADAGDFQRVTRLINGGLNGYSDRLQYWERAKKVLGQQDHQKSNVPSSWKAVNWNDVNAKVSNYFTVREVINGDRRRIPTDDTIKQNIFTLAQELDKVREAWGSPIIVTSWYRPPAINRAIGGATRSQHILGKAADIRPVQGNLYQFQDWLDKVAWKDKALGYGAKKGFVHVDLRPGKIRWNY</sequence>
<evidence type="ECO:0000313" key="4">
    <source>
        <dbReference type="Proteomes" id="UP000001203"/>
    </source>
</evidence>
<name>B1WPV6_CROS5</name>
<dbReference type="SUPFAM" id="SSF53955">
    <property type="entry name" value="Lysozyme-like"/>
    <property type="match status" value="1"/>
</dbReference>
<feature type="domain" description="Peptidase M15A C-terminal" evidence="2">
    <location>
        <begin position="307"/>
        <end position="395"/>
    </location>
</feature>
<dbReference type="CDD" id="cd00325">
    <property type="entry name" value="chitinase_GH19"/>
    <property type="match status" value="1"/>
</dbReference>
<reference evidence="3 4" key="1">
    <citation type="journal article" date="2008" name="Proc. Natl. Acad. Sci. U.S.A.">
        <title>The genome of Cyanothece 51142, a unicellular diazotrophic cyanobacterium important in the marine nitrogen cycle.</title>
        <authorList>
            <person name="Welsh E.A."/>
            <person name="Liberton M."/>
            <person name="Stoeckel J."/>
            <person name="Loh T."/>
            <person name="Elvitigala T."/>
            <person name="Wang C."/>
            <person name="Wollam A."/>
            <person name="Fulton R.S."/>
            <person name="Clifton S.W."/>
            <person name="Jacobs J.M."/>
            <person name="Aurora R."/>
            <person name="Ghosh B.K."/>
            <person name="Sherman L.A."/>
            <person name="Smith R.D."/>
            <person name="Wilson R.K."/>
            <person name="Pakrasi H.B."/>
        </authorList>
    </citation>
    <scope>NUCLEOTIDE SEQUENCE [LARGE SCALE GENOMIC DNA]</scope>
    <source>
        <strain evidence="4">ATCC 51142 / BH68</strain>
    </source>
</reference>
<dbReference type="RefSeq" id="WP_009547243.1">
    <property type="nucleotide sequence ID" value="NC_010546.1"/>
</dbReference>